<gene>
    <name evidence="10" type="ORF">K7B10_04725</name>
</gene>
<dbReference type="InterPro" id="IPR007698">
    <property type="entry name" value="AlaDH/PNT_NAD(H)-bd"/>
</dbReference>
<dbReference type="EC" id="7.1.1.1" evidence="2"/>
<dbReference type="Pfam" id="PF05222">
    <property type="entry name" value="AlaDh_PNT_N"/>
    <property type="match status" value="1"/>
</dbReference>
<evidence type="ECO:0000256" key="3">
    <source>
        <dbReference type="ARBA" id="ARBA00022741"/>
    </source>
</evidence>
<organism evidence="10 11">
    <name type="scientific">Streptomyces flavotricini</name>
    <dbReference type="NCBI Taxonomy" id="66888"/>
    <lineage>
        <taxon>Bacteria</taxon>
        <taxon>Bacillati</taxon>
        <taxon>Actinomycetota</taxon>
        <taxon>Actinomycetes</taxon>
        <taxon>Kitasatosporales</taxon>
        <taxon>Streptomycetaceae</taxon>
        <taxon>Streptomyces</taxon>
    </lineage>
</organism>
<keyword evidence="6" id="KW-0520">NAD</keyword>
<evidence type="ECO:0000256" key="2">
    <source>
        <dbReference type="ARBA" id="ARBA00012943"/>
    </source>
</evidence>
<dbReference type="Pfam" id="PF01262">
    <property type="entry name" value="AlaDh_PNT_C"/>
    <property type="match status" value="1"/>
</dbReference>
<keyword evidence="4" id="KW-0521">NADP</keyword>
<dbReference type="EMBL" id="JAINUL010000001">
    <property type="protein sequence ID" value="MCC0094104.1"/>
    <property type="molecule type" value="Genomic_DNA"/>
</dbReference>
<evidence type="ECO:0000256" key="1">
    <source>
        <dbReference type="ARBA" id="ARBA00003943"/>
    </source>
</evidence>
<feature type="domain" description="Alanine dehydrogenase/pyridine nucleotide transhydrogenase N-terminal" evidence="9">
    <location>
        <begin position="7"/>
        <end position="142"/>
    </location>
</feature>
<evidence type="ECO:0000256" key="4">
    <source>
        <dbReference type="ARBA" id="ARBA00022857"/>
    </source>
</evidence>
<proteinExistence type="predicted"/>
<keyword evidence="11" id="KW-1185">Reference proteome</keyword>
<dbReference type="InterPro" id="IPR007886">
    <property type="entry name" value="AlaDH/PNT_N"/>
</dbReference>
<evidence type="ECO:0000256" key="5">
    <source>
        <dbReference type="ARBA" id="ARBA00022967"/>
    </source>
</evidence>
<evidence type="ECO:0000256" key="6">
    <source>
        <dbReference type="ARBA" id="ARBA00023027"/>
    </source>
</evidence>
<evidence type="ECO:0000256" key="7">
    <source>
        <dbReference type="ARBA" id="ARBA00048202"/>
    </source>
</evidence>
<dbReference type="SUPFAM" id="SSF51735">
    <property type="entry name" value="NAD(P)-binding Rossmann-fold domains"/>
    <property type="match status" value="1"/>
</dbReference>
<reference evidence="10 11" key="1">
    <citation type="submission" date="2021-08" db="EMBL/GenBank/DDBJ databases">
        <title>Genomic Architecture of Streptomyces flavotricini NGL1 and Streptomyces erythrochromogenes HMS4 With Differential Plant Beneficial attributes and laccase production capabilities.</title>
        <authorList>
            <person name="Salwan R."/>
            <person name="Kaur R."/>
            <person name="Sharma V."/>
        </authorList>
    </citation>
    <scope>NUCLEOTIDE SEQUENCE [LARGE SCALE GENOMIC DNA]</scope>
    <source>
        <strain evidence="10 11">NGL1</strain>
    </source>
</reference>
<dbReference type="Gene3D" id="3.40.50.720">
    <property type="entry name" value="NAD(P)-binding Rossmann-like Domain"/>
    <property type="match status" value="4"/>
</dbReference>
<dbReference type="SMART" id="SM01003">
    <property type="entry name" value="AlaDh_PNT_N"/>
    <property type="match status" value="1"/>
</dbReference>
<dbReference type="SUPFAM" id="SSF52283">
    <property type="entry name" value="Formate/glycerate dehydrogenase catalytic domain-like"/>
    <property type="match status" value="1"/>
</dbReference>
<dbReference type="PANTHER" id="PTHR10160">
    <property type="entry name" value="NAD(P) TRANSHYDROGENASE"/>
    <property type="match status" value="1"/>
</dbReference>
<protein>
    <recommendedName>
        <fullName evidence="2">proton-translocating NAD(P)(+) transhydrogenase</fullName>
        <ecNumber evidence="2">7.1.1.1</ecNumber>
    </recommendedName>
</protein>
<comment type="caution">
    <text evidence="10">The sequence shown here is derived from an EMBL/GenBank/DDBJ whole genome shotgun (WGS) entry which is preliminary data.</text>
</comment>
<evidence type="ECO:0000313" key="11">
    <source>
        <dbReference type="Proteomes" id="UP001520654"/>
    </source>
</evidence>
<dbReference type="InterPro" id="IPR036291">
    <property type="entry name" value="NAD(P)-bd_dom_sf"/>
</dbReference>
<evidence type="ECO:0000259" key="9">
    <source>
        <dbReference type="SMART" id="SM01003"/>
    </source>
</evidence>
<evidence type="ECO:0000259" key="8">
    <source>
        <dbReference type="SMART" id="SM01002"/>
    </source>
</evidence>
<accession>A0ABS8E0F4</accession>
<comment type="catalytic activity">
    <reaction evidence="7">
        <text>NAD(+) + NADPH + H(+)(in) = NADH + NADP(+) + H(+)(out)</text>
        <dbReference type="Rhea" id="RHEA:47992"/>
        <dbReference type="ChEBI" id="CHEBI:15378"/>
        <dbReference type="ChEBI" id="CHEBI:57540"/>
        <dbReference type="ChEBI" id="CHEBI:57783"/>
        <dbReference type="ChEBI" id="CHEBI:57945"/>
        <dbReference type="ChEBI" id="CHEBI:58349"/>
        <dbReference type="EC" id="7.1.1.1"/>
    </reaction>
</comment>
<dbReference type="RefSeq" id="WP_229334690.1">
    <property type="nucleotide sequence ID" value="NZ_JAINUL010000001.1"/>
</dbReference>
<evidence type="ECO:0000313" key="10">
    <source>
        <dbReference type="EMBL" id="MCC0094104.1"/>
    </source>
</evidence>
<sequence length="351" mass="36364">MAPMIVGVCGENAPGERRVALVPDAVGAVQALGLEVLVESGAGAASWLPDLLYRQSGARVATRDELLHRADILVGVRPPAFPAGRRFRHGQVLIALLDPLRVPFDVRRWADEGVTAIGLDLAPDTSVLARPMDAVASQDRLAGYKAALLAADRFGHPLSGTVVPAAPREVRAVVLGSGAAARQAADTLRRLGATVAVDDSAPPYGPRFSGLVAGADIVITTVRPRRGLRPRVLVTARAMAGMRPGSVIIDTAAGPDGGNVEGVLPESTMTVGPGVTLIGAGRLPERIPQAASATYARNVTALLGHLVRDGALLIDPADPVQAAMLVTHGNMVLHKGVWQLIVEQTAVAGLP</sequence>
<dbReference type="SMART" id="SM01002">
    <property type="entry name" value="AlaDh_PNT_C"/>
    <property type="match status" value="1"/>
</dbReference>
<name>A0ABS8E0F4_9ACTN</name>
<dbReference type="Proteomes" id="UP001520654">
    <property type="component" value="Unassembled WGS sequence"/>
</dbReference>
<dbReference type="PANTHER" id="PTHR10160:SF19">
    <property type="entry name" value="PROTON-TRANSLOCATING NAD(P)(+) TRANSHYDROGENASE"/>
    <property type="match status" value="1"/>
</dbReference>
<keyword evidence="5" id="KW-1278">Translocase</keyword>
<comment type="function">
    <text evidence="1">The transhydrogenation between NADH and NADP is coupled to respiration and ATP hydrolysis and functions as a proton pump across the membrane.</text>
</comment>
<feature type="domain" description="Alanine dehydrogenase/pyridine nucleotide transhydrogenase NAD(H)-binding" evidence="8">
    <location>
        <begin position="148"/>
        <end position="279"/>
    </location>
</feature>
<keyword evidence="3" id="KW-0547">Nucleotide-binding</keyword>